<gene>
    <name evidence="1" type="ORF">TSAR_006190</name>
</gene>
<dbReference type="Proteomes" id="UP000215335">
    <property type="component" value="Unassembled WGS sequence"/>
</dbReference>
<organism evidence="1 2">
    <name type="scientific">Trichomalopsis sarcophagae</name>
    <dbReference type="NCBI Taxonomy" id="543379"/>
    <lineage>
        <taxon>Eukaryota</taxon>
        <taxon>Metazoa</taxon>
        <taxon>Ecdysozoa</taxon>
        <taxon>Arthropoda</taxon>
        <taxon>Hexapoda</taxon>
        <taxon>Insecta</taxon>
        <taxon>Pterygota</taxon>
        <taxon>Neoptera</taxon>
        <taxon>Endopterygota</taxon>
        <taxon>Hymenoptera</taxon>
        <taxon>Apocrita</taxon>
        <taxon>Proctotrupomorpha</taxon>
        <taxon>Chalcidoidea</taxon>
        <taxon>Pteromalidae</taxon>
        <taxon>Pteromalinae</taxon>
        <taxon>Trichomalopsis</taxon>
    </lineage>
</organism>
<evidence type="ECO:0000313" key="2">
    <source>
        <dbReference type="Proteomes" id="UP000215335"/>
    </source>
</evidence>
<comment type="caution">
    <text evidence="1">The sequence shown here is derived from an EMBL/GenBank/DDBJ whole genome shotgun (WGS) entry which is preliminary data.</text>
</comment>
<reference evidence="1 2" key="1">
    <citation type="journal article" date="2017" name="Curr. Biol.">
        <title>The Evolution of Venom by Co-option of Single-Copy Genes.</title>
        <authorList>
            <person name="Martinson E.O."/>
            <person name="Mrinalini"/>
            <person name="Kelkar Y.D."/>
            <person name="Chang C.H."/>
            <person name="Werren J.H."/>
        </authorList>
    </citation>
    <scope>NUCLEOTIDE SEQUENCE [LARGE SCALE GENOMIC DNA]</scope>
    <source>
        <strain evidence="1 2">Alberta</strain>
        <tissue evidence="1">Whole body</tissue>
    </source>
</reference>
<sequence>MNARIPRNIAAAAAVAQCRGSAASLSMADITSRGYWPVLPLDQQCSAAAAAAAGNPHAERVGSEETTKQEQNYACLVTAAAAFRRLATPAGLELKASKLFLDICQFDGRALILFTSCNHKNTARNFYTFLNKLEHHQRAQDQSFFNLIDL</sequence>
<keyword evidence="2" id="KW-1185">Reference proteome</keyword>
<protein>
    <submittedName>
        <fullName evidence="1">Uncharacterized protein</fullName>
    </submittedName>
</protein>
<accession>A0A232EXC1</accession>
<dbReference type="AlphaFoldDB" id="A0A232EXC1"/>
<evidence type="ECO:0000313" key="1">
    <source>
        <dbReference type="EMBL" id="OXU22963.1"/>
    </source>
</evidence>
<feature type="non-terminal residue" evidence="1">
    <location>
        <position position="150"/>
    </location>
</feature>
<name>A0A232EXC1_9HYME</name>
<dbReference type="EMBL" id="NNAY01001772">
    <property type="protein sequence ID" value="OXU22963.1"/>
    <property type="molecule type" value="Genomic_DNA"/>
</dbReference>
<proteinExistence type="predicted"/>